<dbReference type="EMBL" id="KN834841">
    <property type="protein sequence ID" value="KIK52541.1"/>
    <property type="molecule type" value="Genomic_DNA"/>
</dbReference>
<proteinExistence type="predicted"/>
<protein>
    <submittedName>
        <fullName evidence="2">Uncharacterized protein</fullName>
    </submittedName>
</protein>
<organism evidence="2 3">
    <name type="scientific">Collybiopsis luxurians FD-317 M1</name>
    <dbReference type="NCBI Taxonomy" id="944289"/>
    <lineage>
        <taxon>Eukaryota</taxon>
        <taxon>Fungi</taxon>
        <taxon>Dikarya</taxon>
        <taxon>Basidiomycota</taxon>
        <taxon>Agaricomycotina</taxon>
        <taxon>Agaricomycetes</taxon>
        <taxon>Agaricomycetidae</taxon>
        <taxon>Agaricales</taxon>
        <taxon>Marasmiineae</taxon>
        <taxon>Omphalotaceae</taxon>
        <taxon>Collybiopsis</taxon>
        <taxon>Collybiopsis luxurians</taxon>
    </lineage>
</organism>
<keyword evidence="3" id="KW-1185">Reference proteome</keyword>
<evidence type="ECO:0000256" key="1">
    <source>
        <dbReference type="SAM" id="MobiDB-lite"/>
    </source>
</evidence>
<feature type="compositionally biased region" description="Polar residues" evidence="1">
    <location>
        <begin position="1"/>
        <end position="16"/>
    </location>
</feature>
<sequence length="128" mass="13338">MSQSLTSTVAVQNPSQPMVAWVPPSSPTPTSSAPPSLPSANPCPLKQPSPPKSTTSPPKKTPLPSLNASLTLASVPSLSTVGLETCEIESAMIEWLKEVVNLINMKMGKDIAVLENGKCQGTEDAICV</sequence>
<name>A0A0D0BDH8_9AGAR</name>
<dbReference type="HOGENOM" id="CLU_1959842_0_0_1"/>
<evidence type="ECO:0000313" key="2">
    <source>
        <dbReference type="EMBL" id="KIK52541.1"/>
    </source>
</evidence>
<gene>
    <name evidence="2" type="ORF">GYMLUDRAFT_1028676</name>
</gene>
<feature type="compositionally biased region" description="Low complexity" evidence="1">
    <location>
        <begin position="52"/>
        <end position="66"/>
    </location>
</feature>
<feature type="region of interest" description="Disordered" evidence="1">
    <location>
        <begin position="1"/>
        <end position="67"/>
    </location>
</feature>
<dbReference type="AlphaFoldDB" id="A0A0D0BDH8"/>
<dbReference type="Proteomes" id="UP000053593">
    <property type="component" value="Unassembled WGS sequence"/>
</dbReference>
<reference evidence="2 3" key="1">
    <citation type="submission" date="2014-04" db="EMBL/GenBank/DDBJ databases">
        <title>Evolutionary Origins and Diversification of the Mycorrhizal Mutualists.</title>
        <authorList>
            <consortium name="DOE Joint Genome Institute"/>
            <consortium name="Mycorrhizal Genomics Consortium"/>
            <person name="Kohler A."/>
            <person name="Kuo A."/>
            <person name="Nagy L.G."/>
            <person name="Floudas D."/>
            <person name="Copeland A."/>
            <person name="Barry K.W."/>
            <person name="Cichocki N."/>
            <person name="Veneault-Fourrey C."/>
            <person name="LaButti K."/>
            <person name="Lindquist E.A."/>
            <person name="Lipzen A."/>
            <person name="Lundell T."/>
            <person name="Morin E."/>
            <person name="Murat C."/>
            <person name="Riley R."/>
            <person name="Ohm R."/>
            <person name="Sun H."/>
            <person name="Tunlid A."/>
            <person name="Henrissat B."/>
            <person name="Grigoriev I.V."/>
            <person name="Hibbett D.S."/>
            <person name="Martin F."/>
        </authorList>
    </citation>
    <scope>NUCLEOTIDE SEQUENCE [LARGE SCALE GENOMIC DNA]</scope>
    <source>
        <strain evidence="2 3">FD-317 M1</strain>
    </source>
</reference>
<feature type="compositionally biased region" description="Low complexity" evidence="1">
    <location>
        <begin position="28"/>
        <end position="44"/>
    </location>
</feature>
<evidence type="ECO:0000313" key="3">
    <source>
        <dbReference type="Proteomes" id="UP000053593"/>
    </source>
</evidence>
<accession>A0A0D0BDH8</accession>